<sequence length="187" mass="20962">MSSSCGFVCLLVLLGFVAAFGRTIPSSIDGLKQAHEFLANELKLKNGEIAGHPLFNSVINSINISCQRKDEIQLMNVTLDIYLQIFSSILDHSDNSESPTLLDSVPNQSQVERSLKMLKREMEVMKRHLNHLSQMNRNREDVLHELRRIKVDKPVEQKKALAQFMEIYAAASMIGQRCGPAHASSAK</sequence>
<dbReference type="Proteomes" id="UP001178508">
    <property type="component" value="Chromosome 4"/>
</dbReference>
<gene>
    <name evidence="2" type="ORF">XNOV1_A024147</name>
</gene>
<reference evidence="2" key="1">
    <citation type="submission" date="2023-08" db="EMBL/GenBank/DDBJ databases">
        <authorList>
            <person name="Alioto T."/>
            <person name="Alioto T."/>
            <person name="Gomez Garrido J."/>
        </authorList>
    </citation>
    <scope>NUCLEOTIDE SEQUENCE</scope>
</reference>
<dbReference type="EMBL" id="OY660867">
    <property type="protein sequence ID" value="CAJ1054644.1"/>
    <property type="molecule type" value="Genomic_DNA"/>
</dbReference>
<dbReference type="InterPro" id="IPR009079">
    <property type="entry name" value="4_helix_cytokine-like_core"/>
</dbReference>
<evidence type="ECO:0000313" key="2">
    <source>
        <dbReference type="EMBL" id="CAJ1054644.1"/>
    </source>
</evidence>
<dbReference type="SUPFAM" id="SSF47266">
    <property type="entry name" value="4-helical cytokines"/>
    <property type="match status" value="1"/>
</dbReference>
<dbReference type="AlphaFoldDB" id="A0AAV1F1A6"/>
<feature type="signal peptide" evidence="1">
    <location>
        <begin position="1"/>
        <end position="19"/>
    </location>
</feature>
<name>A0AAV1F1A6_XYRNO</name>
<keyword evidence="3" id="KW-1185">Reference proteome</keyword>
<proteinExistence type="predicted"/>
<protein>
    <submittedName>
        <fullName evidence="2">Interferon gamma 1-like</fullName>
    </submittedName>
</protein>
<accession>A0AAV1F1A6</accession>
<evidence type="ECO:0000256" key="1">
    <source>
        <dbReference type="SAM" id="SignalP"/>
    </source>
</evidence>
<keyword evidence="1" id="KW-0732">Signal</keyword>
<dbReference type="Gene3D" id="1.20.1250.10">
    <property type="match status" value="1"/>
</dbReference>
<organism evidence="2 3">
    <name type="scientific">Xyrichtys novacula</name>
    <name type="common">Pearly razorfish</name>
    <name type="synonym">Hemipteronotus novacula</name>
    <dbReference type="NCBI Taxonomy" id="13765"/>
    <lineage>
        <taxon>Eukaryota</taxon>
        <taxon>Metazoa</taxon>
        <taxon>Chordata</taxon>
        <taxon>Craniata</taxon>
        <taxon>Vertebrata</taxon>
        <taxon>Euteleostomi</taxon>
        <taxon>Actinopterygii</taxon>
        <taxon>Neopterygii</taxon>
        <taxon>Teleostei</taxon>
        <taxon>Neoteleostei</taxon>
        <taxon>Acanthomorphata</taxon>
        <taxon>Eupercaria</taxon>
        <taxon>Labriformes</taxon>
        <taxon>Labridae</taxon>
        <taxon>Xyrichtys</taxon>
    </lineage>
</organism>
<evidence type="ECO:0000313" key="3">
    <source>
        <dbReference type="Proteomes" id="UP001178508"/>
    </source>
</evidence>
<feature type="chain" id="PRO_5043314738" evidence="1">
    <location>
        <begin position="20"/>
        <end position="187"/>
    </location>
</feature>